<dbReference type="InterPro" id="IPR041236">
    <property type="entry name" value="PriA_C"/>
</dbReference>
<dbReference type="EMBL" id="LHUR01000013">
    <property type="protein sequence ID" value="KOA20521.1"/>
    <property type="molecule type" value="Genomic_DNA"/>
</dbReference>
<dbReference type="EC" id="5.6.2.4" evidence="12"/>
<feature type="binding site" evidence="12">
    <location>
        <position position="440"/>
    </location>
    <ligand>
        <name>Zn(2+)</name>
        <dbReference type="ChEBI" id="CHEBI:29105"/>
        <label>1</label>
    </ligand>
</feature>
<name>A0A0L6ZC26_9CLOT</name>
<accession>A0A0L6ZC26</accession>
<comment type="catalytic activity">
    <reaction evidence="11 12">
        <text>ATP + H2O = ADP + phosphate + H(+)</text>
        <dbReference type="Rhea" id="RHEA:13065"/>
        <dbReference type="ChEBI" id="CHEBI:15377"/>
        <dbReference type="ChEBI" id="CHEBI:15378"/>
        <dbReference type="ChEBI" id="CHEBI:30616"/>
        <dbReference type="ChEBI" id="CHEBI:43474"/>
        <dbReference type="ChEBI" id="CHEBI:456216"/>
        <dbReference type="EC" id="5.6.2.4"/>
    </reaction>
</comment>
<dbReference type="GO" id="GO:0043138">
    <property type="term" value="F:3'-5' DNA helicase activity"/>
    <property type="evidence" value="ECO:0007669"/>
    <property type="project" value="UniProtKB-EC"/>
</dbReference>
<dbReference type="GO" id="GO:1990077">
    <property type="term" value="C:primosome complex"/>
    <property type="evidence" value="ECO:0007669"/>
    <property type="project" value="UniProtKB-UniRule"/>
</dbReference>
<feature type="binding site" evidence="12">
    <location>
        <position position="477"/>
    </location>
    <ligand>
        <name>Zn(2+)</name>
        <dbReference type="ChEBI" id="CHEBI:29105"/>
        <label>1</label>
    </ligand>
</feature>
<dbReference type="Pfam" id="PF18074">
    <property type="entry name" value="PriA_C"/>
    <property type="match status" value="1"/>
</dbReference>
<keyword evidence="7 12" id="KW-0862">Zinc</keyword>
<comment type="cofactor">
    <cofactor evidence="12">
        <name>Zn(2+)</name>
        <dbReference type="ChEBI" id="CHEBI:29105"/>
    </cofactor>
    <text evidence="12">Binds 2 zinc ions per subunit.</text>
</comment>
<dbReference type="NCBIfam" id="TIGR00595">
    <property type="entry name" value="priA"/>
    <property type="match status" value="1"/>
</dbReference>
<evidence type="ECO:0000256" key="6">
    <source>
        <dbReference type="ARBA" id="ARBA00022806"/>
    </source>
</evidence>
<dbReference type="PROSITE" id="PS51192">
    <property type="entry name" value="HELICASE_ATP_BIND_1"/>
    <property type="match status" value="1"/>
</dbReference>
<evidence type="ECO:0000256" key="9">
    <source>
        <dbReference type="ARBA" id="ARBA00023125"/>
    </source>
</evidence>
<keyword evidence="1 12" id="KW-0639">Primosome</keyword>
<feature type="binding site" evidence="12">
    <location>
        <position position="464"/>
    </location>
    <ligand>
        <name>Zn(2+)</name>
        <dbReference type="ChEBI" id="CHEBI:29105"/>
        <label>2</label>
    </ligand>
</feature>
<reference evidence="16" key="1">
    <citation type="submission" date="2015-08" db="EMBL/GenBank/DDBJ databases">
        <title>Genome sequence of the strict anaerobe Clostridium homopropionicum LuHBu1 (DSM 5847T).</title>
        <authorList>
            <person name="Poehlein A."/>
            <person name="Beck M."/>
            <person name="Schiel-Bengelsdorf B."/>
            <person name="Bengelsdorf F.R."/>
            <person name="Daniel R."/>
            <person name="Duerre P."/>
        </authorList>
    </citation>
    <scope>NUCLEOTIDE SEQUENCE [LARGE SCALE GENOMIC DNA]</scope>
    <source>
        <strain evidence="16">DSM 5847</strain>
    </source>
</reference>
<dbReference type="GO" id="GO:0006310">
    <property type="term" value="P:DNA recombination"/>
    <property type="evidence" value="ECO:0007669"/>
    <property type="project" value="InterPro"/>
</dbReference>
<dbReference type="InterPro" id="IPR001650">
    <property type="entry name" value="Helicase_C-like"/>
</dbReference>
<keyword evidence="6 12" id="KW-0347">Helicase</keyword>
<dbReference type="InterPro" id="IPR041222">
    <property type="entry name" value="PriA_3primeBD"/>
</dbReference>
<comment type="catalytic activity">
    <reaction evidence="12">
        <text>Couples ATP hydrolysis with the unwinding of duplex DNA by translocating in the 3'-5' direction.</text>
        <dbReference type="EC" id="5.6.2.4"/>
    </reaction>
</comment>
<dbReference type="GO" id="GO:0016887">
    <property type="term" value="F:ATP hydrolysis activity"/>
    <property type="evidence" value="ECO:0007669"/>
    <property type="project" value="RHEA"/>
</dbReference>
<dbReference type="GO" id="GO:0006270">
    <property type="term" value="P:DNA replication initiation"/>
    <property type="evidence" value="ECO:0007669"/>
    <property type="project" value="TreeGrafter"/>
</dbReference>
<evidence type="ECO:0000259" key="14">
    <source>
        <dbReference type="PROSITE" id="PS51194"/>
    </source>
</evidence>
<dbReference type="InterPro" id="IPR027417">
    <property type="entry name" value="P-loop_NTPase"/>
</dbReference>
<dbReference type="Proteomes" id="UP000037043">
    <property type="component" value="Unassembled WGS sequence"/>
</dbReference>
<keyword evidence="4 12" id="KW-0547">Nucleotide-binding</keyword>
<dbReference type="GO" id="GO:0006302">
    <property type="term" value="P:double-strand break repair"/>
    <property type="evidence" value="ECO:0007669"/>
    <property type="project" value="InterPro"/>
</dbReference>
<keyword evidence="10 12" id="KW-0413">Isomerase</keyword>
<sequence>MFKYAGVIVNNQSISLDKIFTYGIPDKLIGKIKLGSMVKVPFGRGNKIIDGFVLQLYNECENPSRLKEVVSVFEEFTVISDKDIKLIEIMREKYLCTYLECIKVIIPTGIIKGISKKSKELIYVNNELYDETLKDNYKQIYSIIQNNNGMYSKSELSKLFNISLSSINTMIKHKLLSTEDTIVDRFNTKDYSEYKPKILNEEQSSVVKNILGSNKNLFLIHGVTGSGKTEIYMNLVNEMIKNEKESIILVPEISLTPQMVERFKGRFGKNIAVFHSRLSDGERYDEWLRVKNGRVKVAIGARSAIFLPFRNLGIIVIDEEHENSYKSDSDPKYNTLEIAELKCNLEGCKLVLGSATPSIENYYRCLKGEVQLLTINNRADGADMPEVHIVDMRQELLKNNKSIFSEKLYEEIENALNNKEQIILFLNRRGFSTFVSCRKCGFVFKCLDCDIALTYHSKGDFLECHYCGKRYKALKVCPKCGSNYVKYFGIGTEKVEEEIKVKFPNARTIRMDFDTTRKKNSHEQIYNDFKDGKADILVGTQMIAKGLDFKNVTLVGVIAADISLNLPDFRSGEKTFQLITQVGGRAGRGKKKGKVIVQTYNPENSSIKYSLINDYKSFYKEEISIRENMGYPPFSKILSINLSSKNEQLLIKNIQLLAIKLNNNLKENDKIGILGPSPCLLSKIKEYFRWQILIKGEIDNILALKVKNIVYDCLQEVYNDIRISLDINPSNLL</sequence>
<dbReference type="PANTHER" id="PTHR30580:SF0">
    <property type="entry name" value="PRIMOSOMAL PROTEIN N"/>
    <property type="match status" value="1"/>
</dbReference>
<organism evidence="15 16">
    <name type="scientific">Clostridium homopropionicum DSM 5847</name>
    <dbReference type="NCBI Taxonomy" id="1121318"/>
    <lineage>
        <taxon>Bacteria</taxon>
        <taxon>Bacillati</taxon>
        <taxon>Bacillota</taxon>
        <taxon>Clostridia</taxon>
        <taxon>Eubacteriales</taxon>
        <taxon>Clostridiaceae</taxon>
        <taxon>Clostridium</taxon>
    </lineage>
</organism>
<comment type="subunit">
    <text evidence="12">Component of the replication restart primosome.</text>
</comment>
<dbReference type="HAMAP" id="MF_00983">
    <property type="entry name" value="PriA"/>
    <property type="match status" value="1"/>
</dbReference>
<dbReference type="GO" id="GO:0008270">
    <property type="term" value="F:zinc ion binding"/>
    <property type="evidence" value="ECO:0007669"/>
    <property type="project" value="UniProtKB-UniRule"/>
</dbReference>
<dbReference type="CDD" id="cd17929">
    <property type="entry name" value="DEXHc_priA"/>
    <property type="match status" value="1"/>
</dbReference>
<dbReference type="SMART" id="SM00490">
    <property type="entry name" value="HELICc"/>
    <property type="match status" value="1"/>
</dbReference>
<feature type="binding site" evidence="12">
    <location>
        <position position="449"/>
    </location>
    <ligand>
        <name>Zn(2+)</name>
        <dbReference type="ChEBI" id="CHEBI:29105"/>
        <label>2</label>
    </ligand>
</feature>
<dbReference type="Pfam" id="PF00270">
    <property type="entry name" value="DEAD"/>
    <property type="match status" value="1"/>
</dbReference>
<gene>
    <name evidence="12 15" type="primary">priA</name>
    <name evidence="15" type="ORF">CLHOM_11090</name>
</gene>
<dbReference type="SMART" id="SM00487">
    <property type="entry name" value="DEXDc"/>
    <property type="match status" value="1"/>
</dbReference>
<evidence type="ECO:0000256" key="2">
    <source>
        <dbReference type="ARBA" id="ARBA00022705"/>
    </source>
</evidence>
<dbReference type="InterPro" id="IPR005259">
    <property type="entry name" value="PriA"/>
</dbReference>
<keyword evidence="9 12" id="KW-0238">DNA-binding</keyword>
<dbReference type="Pfam" id="PF18319">
    <property type="entry name" value="Zn_ribbon_PriA"/>
    <property type="match status" value="1"/>
</dbReference>
<proteinExistence type="inferred from homology"/>
<keyword evidence="5 12" id="KW-0378">Hydrolase</keyword>
<feature type="binding site" evidence="12">
    <location>
        <position position="480"/>
    </location>
    <ligand>
        <name>Zn(2+)</name>
        <dbReference type="ChEBI" id="CHEBI:29105"/>
        <label>1</label>
    </ligand>
</feature>
<keyword evidence="16" id="KW-1185">Reference proteome</keyword>
<dbReference type="InterPro" id="IPR040498">
    <property type="entry name" value="PriA_CRR"/>
</dbReference>
<evidence type="ECO:0000313" key="16">
    <source>
        <dbReference type="Proteomes" id="UP000037043"/>
    </source>
</evidence>
<comment type="function">
    <text evidence="12">Initiates the restart of stalled replication forks, which reloads the replicative helicase on sites other than the origin of replication. Recognizes and binds to abandoned replication forks and remodels them to uncover a helicase loading site. Promotes assembly of the primosome at these replication forks.</text>
</comment>
<keyword evidence="8 12" id="KW-0067">ATP-binding</keyword>
<dbReference type="NCBIfam" id="NF004066">
    <property type="entry name" value="PRK05580.1-3"/>
    <property type="match status" value="1"/>
</dbReference>
<evidence type="ECO:0000256" key="12">
    <source>
        <dbReference type="HAMAP-Rule" id="MF_00983"/>
    </source>
</evidence>
<dbReference type="GO" id="GO:0005524">
    <property type="term" value="F:ATP binding"/>
    <property type="evidence" value="ECO:0007669"/>
    <property type="project" value="UniProtKB-UniRule"/>
</dbReference>
<evidence type="ECO:0000256" key="1">
    <source>
        <dbReference type="ARBA" id="ARBA00022515"/>
    </source>
</evidence>
<evidence type="ECO:0000256" key="7">
    <source>
        <dbReference type="ARBA" id="ARBA00022833"/>
    </source>
</evidence>
<evidence type="ECO:0000256" key="3">
    <source>
        <dbReference type="ARBA" id="ARBA00022723"/>
    </source>
</evidence>
<dbReference type="STRING" id="36844.SAMN04488501_108114"/>
<feature type="domain" description="Helicase C-terminal" evidence="14">
    <location>
        <begin position="469"/>
        <end position="631"/>
    </location>
</feature>
<feature type="binding site" evidence="12">
    <location>
        <position position="437"/>
    </location>
    <ligand>
        <name>Zn(2+)</name>
        <dbReference type="ChEBI" id="CHEBI:29105"/>
        <label>1</label>
    </ligand>
</feature>
<dbReference type="Gene3D" id="3.40.1440.60">
    <property type="entry name" value="PriA, 3(prime) DNA-binding domain"/>
    <property type="match status" value="1"/>
</dbReference>
<protein>
    <recommendedName>
        <fullName evidence="12">Replication restart protein PriA</fullName>
    </recommendedName>
    <alternativeName>
        <fullName evidence="12">ATP-dependent DNA helicase PriA</fullName>
        <ecNumber evidence="12">5.6.2.4</ecNumber>
    </alternativeName>
    <alternativeName>
        <fullName evidence="12">DNA 3'-5' helicase PriA</fullName>
    </alternativeName>
</protein>
<comment type="similarity">
    <text evidence="12">Belongs to the helicase family. PriA subfamily.</text>
</comment>
<dbReference type="Pfam" id="PF17764">
    <property type="entry name" value="PriA_3primeBD"/>
    <property type="match status" value="1"/>
</dbReference>
<evidence type="ECO:0000256" key="8">
    <source>
        <dbReference type="ARBA" id="ARBA00022840"/>
    </source>
</evidence>
<dbReference type="Gene3D" id="3.40.50.300">
    <property type="entry name" value="P-loop containing nucleotide triphosphate hydrolases"/>
    <property type="match status" value="2"/>
</dbReference>
<feature type="binding site" evidence="12">
    <location>
        <position position="467"/>
    </location>
    <ligand>
        <name>Zn(2+)</name>
        <dbReference type="ChEBI" id="CHEBI:29105"/>
        <label>2</label>
    </ligand>
</feature>
<dbReference type="Pfam" id="PF00271">
    <property type="entry name" value="Helicase_C"/>
    <property type="match status" value="1"/>
</dbReference>
<dbReference type="FunFam" id="3.40.50.300:FF:000489">
    <property type="entry name" value="Primosome assembly protein PriA"/>
    <property type="match status" value="1"/>
</dbReference>
<dbReference type="PROSITE" id="PS51194">
    <property type="entry name" value="HELICASE_CTER"/>
    <property type="match status" value="1"/>
</dbReference>
<evidence type="ECO:0000259" key="13">
    <source>
        <dbReference type="PROSITE" id="PS51192"/>
    </source>
</evidence>
<dbReference type="InterPro" id="IPR042115">
    <property type="entry name" value="PriA_3primeBD_sf"/>
</dbReference>
<dbReference type="CDD" id="cd18804">
    <property type="entry name" value="SF2_C_priA"/>
    <property type="match status" value="1"/>
</dbReference>
<dbReference type="AlphaFoldDB" id="A0A0L6ZC26"/>
<dbReference type="InterPro" id="IPR014001">
    <property type="entry name" value="Helicase_ATP-bd"/>
</dbReference>
<keyword evidence="3 12" id="KW-0479">Metal-binding</keyword>
<keyword evidence="2 12" id="KW-0235">DNA replication</keyword>
<dbReference type="PATRIC" id="fig|1121318.3.peg.1117"/>
<evidence type="ECO:0000313" key="15">
    <source>
        <dbReference type="EMBL" id="KOA20521.1"/>
    </source>
</evidence>
<feature type="domain" description="Helicase ATP-binding" evidence="13">
    <location>
        <begin position="209"/>
        <end position="375"/>
    </location>
</feature>
<evidence type="ECO:0000256" key="11">
    <source>
        <dbReference type="ARBA" id="ARBA00048988"/>
    </source>
</evidence>
<dbReference type="PANTHER" id="PTHR30580">
    <property type="entry name" value="PRIMOSOMAL PROTEIN N"/>
    <property type="match status" value="1"/>
</dbReference>
<dbReference type="GO" id="GO:0006269">
    <property type="term" value="P:DNA replication, synthesis of primer"/>
    <property type="evidence" value="ECO:0007669"/>
    <property type="project" value="UniProtKB-KW"/>
</dbReference>
<dbReference type="SUPFAM" id="SSF52540">
    <property type="entry name" value="P-loop containing nucleoside triphosphate hydrolases"/>
    <property type="match status" value="1"/>
</dbReference>
<dbReference type="RefSeq" id="WP_052220688.1">
    <property type="nucleotide sequence ID" value="NZ_LHUR01000013.1"/>
</dbReference>
<comment type="caution">
    <text evidence="15">The sequence shown here is derived from an EMBL/GenBank/DDBJ whole genome shotgun (WGS) entry which is preliminary data.</text>
</comment>
<dbReference type="GO" id="GO:0003677">
    <property type="term" value="F:DNA binding"/>
    <property type="evidence" value="ECO:0007669"/>
    <property type="project" value="UniProtKB-UniRule"/>
</dbReference>
<evidence type="ECO:0000256" key="10">
    <source>
        <dbReference type="ARBA" id="ARBA00023235"/>
    </source>
</evidence>
<evidence type="ECO:0000256" key="4">
    <source>
        <dbReference type="ARBA" id="ARBA00022741"/>
    </source>
</evidence>
<dbReference type="InterPro" id="IPR011545">
    <property type="entry name" value="DEAD/DEAH_box_helicase_dom"/>
</dbReference>
<evidence type="ECO:0000256" key="5">
    <source>
        <dbReference type="ARBA" id="ARBA00022801"/>
    </source>
</evidence>
<feature type="binding site" evidence="12">
    <location>
        <position position="446"/>
    </location>
    <ligand>
        <name>Zn(2+)</name>
        <dbReference type="ChEBI" id="CHEBI:29105"/>
        <label>2</label>
    </ligand>
</feature>